<dbReference type="EMBL" id="ONZQ02000019">
    <property type="protein sequence ID" value="SPO07278.1"/>
    <property type="molecule type" value="Genomic_DNA"/>
</dbReference>
<dbReference type="Proteomes" id="UP001187682">
    <property type="component" value="Unassembled WGS sequence"/>
</dbReference>
<reference evidence="2" key="1">
    <citation type="submission" date="2018-03" db="EMBL/GenBank/DDBJ databases">
        <authorList>
            <person name="Guldener U."/>
        </authorList>
    </citation>
    <scope>NUCLEOTIDE SEQUENCE</scope>
</reference>
<gene>
    <name evidence="2" type="ORF">DNG_09972</name>
</gene>
<sequence>MRLLNATTLRLETSIPGDEPPYAILSHRWTDDEVLFDDVQNGTAHTKGGFSKLRGCCDVALREGLTHVWIDTCCIDKSSSAELSEEINSMFRWYSRARVCYAYLHDATGVQDYLASEWFDRGWTLQELIAPGVVDFYAGDWTKFGSRSLLSSSLSTKTGIAEEYLHGTELRSASVAERMSWAAARKTARPEDMAYCLLGIFNIHMTPIYGEGGEKAFLRLQFELLNQLDDHSYLAWTIISHHQATVSATMTMTGSLGGLLARSPAAFKDCRDVVLCDREAMTTITPVSMTNVGIHVSLPVVKRGKQNLLLLRCRWRHDYWNVIAIPVAERFGRNYRTSMATTTCPEDDWPEREVPHDLLLSPDPYERDTALSYVLKPLPPGFRVTEVLPDDAWERHLDTHIQIKSEGTLGSSTRRLVRLERDTGVDESQDPHDYILKLDLKFRNYYGYHPECQLGILPRGCPLSQANEETALFGMAVSIPGQSAALAALLKMRPLHGRDTDSGSNEGPQAEVEVGTLFTMLVRLAPRLERLTLYHIGPPVPNTVSIIWDMEAPGLRRIGISRPPFILVQLAHTINFLWLMADMSLPLGDMANITRVTLHSLVGVGWLRRMSTACTNLQSFTCTAGGVSPAVEGLSSRVFVEALGRVWHKLITKGPKRKPKA</sequence>
<dbReference type="PANTHER" id="PTHR10622:SF10">
    <property type="entry name" value="HET DOMAIN-CONTAINING PROTEIN"/>
    <property type="match status" value="1"/>
</dbReference>
<evidence type="ECO:0000313" key="3">
    <source>
        <dbReference type="Proteomes" id="UP001187682"/>
    </source>
</evidence>
<dbReference type="PANTHER" id="PTHR10622">
    <property type="entry name" value="HET DOMAIN-CONTAINING PROTEIN"/>
    <property type="match status" value="1"/>
</dbReference>
<name>A0AAE8N8C4_9PEZI</name>
<comment type="caution">
    <text evidence="2">The sequence shown here is derived from an EMBL/GenBank/DDBJ whole genome shotgun (WGS) entry which is preliminary data.</text>
</comment>
<keyword evidence="3" id="KW-1185">Reference proteome</keyword>
<organism evidence="2 3">
    <name type="scientific">Cephalotrichum gorgonifer</name>
    <dbReference type="NCBI Taxonomy" id="2041049"/>
    <lineage>
        <taxon>Eukaryota</taxon>
        <taxon>Fungi</taxon>
        <taxon>Dikarya</taxon>
        <taxon>Ascomycota</taxon>
        <taxon>Pezizomycotina</taxon>
        <taxon>Sordariomycetes</taxon>
        <taxon>Hypocreomycetidae</taxon>
        <taxon>Microascales</taxon>
        <taxon>Microascaceae</taxon>
        <taxon>Cephalotrichum</taxon>
    </lineage>
</organism>
<accession>A0AAE8N8C4</accession>
<protein>
    <recommendedName>
        <fullName evidence="1">Heterokaryon incompatibility domain-containing protein</fullName>
    </recommendedName>
</protein>
<dbReference type="AlphaFoldDB" id="A0AAE8N8C4"/>
<evidence type="ECO:0000313" key="2">
    <source>
        <dbReference type="EMBL" id="SPO07278.1"/>
    </source>
</evidence>
<proteinExistence type="predicted"/>
<dbReference type="InterPro" id="IPR010730">
    <property type="entry name" value="HET"/>
</dbReference>
<feature type="domain" description="Heterokaryon incompatibility" evidence="1">
    <location>
        <begin position="22"/>
        <end position="108"/>
    </location>
</feature>
<dbReference type="Pfam" id="PF06985">
    <property type="entry name" value="HET"/>
    <property type="match status" value="1"/>
</dbReference>
<evidence type="ECO:0000259" key="1">
    <source>
        <dbReference type="Pfam" id="PF06985"/>
    </source>
</evidence>